<accession>A0ACA9KR11</accession>
<gene>
    <name evidence="1" type="ORF">DHETER_LOCUS2425</name>
</gene>
<name>A0ACA9KR11_9GLOM</name>
<dbReference type="EMBL" id="CAJVPU010001771">
    <property type="protein sequence ID" value="CAG8487948.1"/>
    <property type="molecule type" value="Genomic_DNA"/>
</dbReference>
<comment type="caution">
    <text evidence="1">The sequence shown here is derived from an EMBL/GenBank/DDBJ whole genome shotgun (WGS) entry which is preliminary data.</text>
</comment>
<proteinExistence type="predicted"/>
<evidence type="ECO:0000313" key="1">
    <source>
        <dbReference type="EMBL" id="CAG8487948.1"/>
    </source>
</evidence>
<protein>
    <submittedName>
        <fullName evidence="1">14366_t:CDS:1</fullName>
    </submittedName>
</protein>
<reference evidence="1" key="1">
    <citation type="submission" date="2021-06" db="EMBL/GenBank/DDBJ databases">
        <authorList>
            <person name="Kallberg Y."/>
            <person name="Tangrot J."/>
            <person name="Rosling A."/>
        </authorList>
    </citation>
    <scope>NUCLEOTIDE SEQUENCE</scope>
    <source>
        <strain evidence="1">IL203A</strain>
    </source>
</reference>
<sequence length="309" mass="36395">MNQSGIPQSCYENSLNNELFSSSPYQLTLEINKLISPPQNTRKAKKFLKNPQSASPPRPSNAFILFRRDFFEKQKRNGTKMKLNDMSREAKNVWDNLSNEAKSYFDVLATWAKKRHDELYPNYKYDPKPKKPRSKVTHRKNNKAERFSTISYEKTCKTTIEESEKNPKTSIENSSNFELPFFPDLGIISYPFGLRNDFAIDDFLLYPYVSESINNVVTEQKFFNDLPSYPEYGFEPINNSELQANDQGFFVDNREYVFGPIEYQTTDQNFFNQYFVDYREYVFDSIEHQTTDQNFDHYINYDQQPGANC</sequence>
<dbReference type="Proteomes" id="UP000789702">
    <property type="component" value="Unassembled WGS sequence"/>
</dbReference>
<evidence type="ECO:0000313" key="2">
    <source>
        <dbReference type="Proteomes" id="UP000789702"/>
    </source>
</evidence>
<keyword evidence="2" id="KW-1185">Reference proteome</keyword>
<organism evidence="1 2">
    <name type="scientific">Dentiscutata heterogama</name>
    <dbReference type="NCBI Taxonomy" id="1316150"/>
    <lineage>
        <taxon>Eukaryota</taxon>
        <taxon>Fungi</taxon>
        <taxon>Fungi incertae sedis</taxon>
        <taxon>Mucoromycota</taxon>
        <taxon>Glomeromycotina</taxon>
        <taxon>Glomeromycetes</taxon>
        <taxon>Diversisporales</taxon>
        <taxon>Gigasporaceae</taxon>
        <taxon>Dentiscutata</taxon>
    </lineage>
</organism>